<dbReference type="PANTHER" id="PTHR33801:SF8">
    <property type="entry name" value="OS01G0963600 PROTEIN"/>
    <property type="match status" value="1"/>
</dbReference>
<dbReference type="AlphaFoldDB" id="A0A8J8YKC7"/>
<comment type="caution">
    <text evidence="3">The sequence shown here is derived from an EMBL/GenBank/DDBJ whole genome shotgun (WGS) entry which is preliminary data.</text>
</comment>
<dbReference type="Pfam" id="PF02496">
    <property type="entry name" value="ABA_WDS"/>
    <property type="match status" value="1"/>
</dbReference>
<dbReference type="PANTHER" id="PTHR33801">
    <property type="entry name" value="ABSCISIC STRESS-RIPENING PROTEIN 5"/>
    <property type="match status" value="1"/>
</dbReference>
<gene>
    <name evidence="3" type="primary">ASR3_8</name>
    <name evidence="3" type="ORF">Zm00014a_006955</name>
</gene>
<reference evidence="3" key="1">
    <citation type="journal article" date="2018" name="Nat. Genet.">
        <title>Extensive intraspecific gene order and gene structural variations between Mo17 and other maize genomes.</title>
        <authorList>
            <person name="Sun S."/>
            <person name="Zhou Y."/>
            <person name="Chen J."/>
            <person name="Shi J."/>
            <person name="Zhao H."/>
            <person name="Zhao H."/>
            <person name="Song W."/>
            <person name="Zhang M."/>
            <person name="Cui Y."/>
            <person name="Dong X."/>
            <person name="Liu H."/>
            <person name="Ma X."/>
            <person name="Jiao Y."/>
            <person name="Wang B."/>
            <person name="Wei X."/>
            <person name="Stein J.C."/>
            <person name="Glaubitz J.C."/>
            <person name="Lu F."/>
            <person name="Yu G."/>
            <person name="Liang C."/>
            <person name="Fengler K."/>
            <person name="Li B."/>
            <person name="Rafalski A."/>
            <person name="Schnable P.S."/>
            <person name="Ware D.H."/>
            <person name="Buckler E.S."/>
            <person name="Lai J."/>
        </authorList>
    </citation>
    <scope>NUCLEOTIDE SEQUENCE [LARGE SCALE GENOMIC DNA]</scope>
    <source>
        <tissue evidence="3">Seedling</tissue>
    </source>
</reference>
<evidence type="ECO:0000313" key="3">
    <source>
        <dbReference type="EMBL" id="PWZ11696.1"/>
    </source>
</evidence>
<dbReference type="Proteomes" id="UP000251960">
    <property type="component" value="Chromosome 8"/>
</dbReference>
<feature type="compositionally biased region" description="Basic and acidic residues" evidence="2">
    <location>
        <begin position="147"/>
        <end position="166"/>
    </location>
</feature>
<proteinExistence type="inferred from homology"/>
<feature type="region of interest" description="Disordered" evidence="2">
    <location>
        <begin position="147"/>
        <end position="181"/>
    </location>
</feature>
<protein>
    <submittedName>
        <fullName evidence="3">Abscisic stress-ripening protein 3</fullName>
    </submittedName>
</protein>
<accession>A0A8J8YKC7</accession>
<dbReference type="OMA" id="SRTDEYY"/>
<organism evidence="3">
    <name type="scientific">Zea mays</name>
    <name type="common">Maize</name>
    <dbReference type="NCBI Taxonomy" id="4577"/>
    <lineage>
        <taxon>Eukaryota</taxon>
        <taxon>Viridiplantae</taxon>
        <taxon>Streptophyta</taxon>
        <taxon>Embryophyta</taxon>
        <taxon>Tracheophyta</taxon>
        <taxon>Spermatophyta</taxon>
        <taxon>Magnoliopsida</taxon>
        <taxon>Liliopsida</taxon>
        <taxon>Poales</taxon>
        <taxon>Poaceae</taxon>
        <taxon>PACMAD clade</taxon>
        <taxon>Panicoideae</taxon>
        <taxon>Andropogonodae</taxon>
        <taxon>Andropogoneae</taxon>
        <taxon>Tripsacinae</taxon>
        <taxon>Zea</taxon>
    </lineage>
</organism>
<evidence type="ECO:0000256" key="2">
    <source>
        <dbReference type="SAM" id="MobiDB-lite"/>
    </source>
</evidence>
<dbReference type="HOGENOM" id="CLU_127322_0_0_1"/>
<sequence length="181" mass="20429">MADYYHGGRAMYSNTDECYDAGRHGGSVRAYSRTDEYYDNVDDRMRRPAYGADDCGYGGRQTAVYADEYSRGGRYEGYGVEQEHFKREEKEHKHKERLGEVGALAGGAFALYEGHRAKKDPANAQRHKIEAGVATAAALGAGGYAYHEHREQKEAHYESRQQEHRVPHGHGHGHGYSYYCD</sequence>
<name>A0A8J8YKC7_MAIZE</name>
<dbReference type="EMBL" id="NCVQ01000009">
    <property type="protein sequence ID" value="PWZ11696.1"/>
    <property type="molecule type" value="Genomic_DNA"/>
</dbReference>
<comment type="similarity">
    <text evidence="1">Belongs to the abscisic acid and water stress-induced protein family.</text>
</comment>
<dbReference type="KEGG" id="zma:100285704"/>
<evidence type="ECO:0000256" key="1">
    <source>
        <dbReference type="ARBA" id="ARBA00007160"/>
    </source>
</evidence>
<dbReference type="OrthoDB" id="671236at2759"/>
<dbReference type="InterPro" id="IPR003496">
    <property type="entry name" value="ABA_WDS"/>
</dbReference>